<keyword evidence="1" id="KW-0812">Transmembrane</keyword>
<dbReference type="InterPro" id="IPR025339">
    <property type="entry name" value="DUF4245"/>
</dbReference>
<dbReference type="AlphaFoldDB" id="A0A9X3M4N8"/>
<evidence type="ECO:0000313" key="3">
    <source>
        <dbReference type="Proteomes" id="UP001146505"/>
    </source>
</evidence>
<sequence length="203" mass="21883">MAGVQIQKPRAFQSTKDIVLSLVVLLFATFLTVGFTGLCSFKPGEADRSGPVQEVDADSVLQMDARSLSFPIRNPDMPDNWVANSVRRVSVGKEPSSLVGWVIDGENYISLTQTGADYKVATQPDDEVREETGTETTGDVEWHVFTGDDARPLWVADLGDVRLILEAMATPEQTRTAAERVAQTDPIDVGATASQAADGGVKK</sequence>
<dbReference type="Proteomes" id="UP001146505">
    <property type="component" value="Unassembled WGS sequence"/>
</dbReference>
<dbReference type="Pfam" id="PF14030">
    <property type="entry name" value="DUF4245"/>
    <property type="match status" value="1"/>
</dbReference>
<reference evidence="2" key="1">
    <citation type="submission" date="2022-02" db="EMBL/GenBank/DDBJ databases">
        <title>Corynebacterium sp. from urogenital microbiome.</title>
        <authorList>
            <person name="Cappelli E.A."/>
            <person name="Ribeiro T.G."/>
            <person name="Peixe L."/>
        </authorList>
    </citation>
    <scope>NUCLEOTIDE SEQUENCE</scope>
    <source>
        <strain evidence="2">C9Ua_112</strain>
    </source>
</reference>
<evidence type="ECO:0000313" key="2">
    <source>
        <dbReference type="EMBL" id="MCZ9304125.1"/>
    </source>
</evidence>
<proteinExistence type="predicted"/>
<keyword evidence="1" id="KW-0472">Membrane</keyword>
<keyword evidence="1" id="KW-1133">Transmembrane helix</keyword>
<dbReference type="EMBL" id="JAKMUV010000001">
    <property type="protein sequence ID" value="MCZ9304125.1"/>
    <property type="molecule type" value="Genomic_DNA"/>
</dbReference>
<gene>
    <name evidence="2" type="ORF">L8U58_01000</name>
</gene>
<dbReference type="GeneID" id="301812101"/>
<comment type="caution">
    <text evidence="2">The sequence shown here is derived from an EMBL/GenBank/DDBJ whole genome shotgun (WGS) entry which is preliminary data.</text>
</comment>
<keyword evidence="3" id="KW-1185">Reference proteome</keyword>
<name>A0A9X3M4N8_9CORY</name>
<feature type="transmembrane region" description="Helical" evidence="1">
    <location>
        <begin position="18"/>
        <end position="41"/>
    </location>
</feature>
<evidence type="ECO:0000256" key="1">
    <source>
        <dbReference type="SAM" id="Phobius"/>
    </source>
</evidence>
<dbReference type="RefSeq" id="WP_269954494.1">
    <property type="nucleotide sequence ID" value="NZ_JAKMUV010000001.1"/>
</dbReference>
<protein>
    <submittedName>
        <fullName evidence="2">DUF4245 domain-containing protein</fullName>
    </submittedName>
</protein>
<organism evidence="2 3">
    <name type="scientific">Corynebacterium macclintockiae</name>
    <dbReference type="NCBI Taxonomy" id="2913501"/>
    <lineage>
        <taxon>Bacteria</taxon>
        <taxon>Bacillati</taxon>
        <taxon>Actinomycetota</taxon>
        <taxon>Actinomycetes</taxon>
        <taxon>Mycobacteriales</taxon>
        <taxon>Corynebacteriaceae</taxon>
        <taxon>Corynebacterium</taxon>
    </lineage>
</organism>
<accession>A0A9X3M4N8</accession>